<dbReference type="RefSeq" id="WP_094449640.1">
    <property type="nucleotide sequence ID" value="NZ_NMVI01000006.1"/>
</dbReference>
<dbReference type="AlphaFoldDB" id="A0A255EGQ3"/>
<dbReference type="InterPro" id="IPR047661">
    <property type="entry name" value="IstB"/>
</dbReference>
<gene>
    <name evidence="6" type="ORF">CGZ92_01550</name>
</gene>
<dbReference type="InterPro" id="IPR003593">
    <property type="entry name" value="AAA+_ATPase"/>
</dbReference>
<dbReference type="Proteomes" id="UP000216533">
    <property type="component" value="Unassembled WGS sequence"/>
</dbReference>
<dbReference type="InterPro" id="IPR028350">
    <property type="entry name" value="DNAC/IstB-like"/>
</dbReference>
<dbReference type="Pfam" id="PF01695">
    <property type="entry name" value="IstB_IS21"/>
    <property type="match status" value="1"/>
</dbReference>
<evidence type="ECO:0000256" key="3">
    <source>
        <dbReference type="ARBA" id="ARBA00022840"/>
    </source>
</evidence>
<comment type="caution">
    <text evidence="6">The sequence shown here is derived from an EMBL/GenBank/DDBJ whole genome shotgun (WGS) entry which is preliminary data.</text>
</comment>
<dbReference type="PIRSF" id="PIRSF003073">
    <property type="entry name" value="DNAC_TnpB_IstB"/>
    <property type="match status" value="1"/>
</dbReference>
<dbReference type="EMBL" id="NMVI01000006">
    <property type="protein sequence ID" value="OYN90151.1"/>
    <property type="molecule type" value="Genomic_DNA"/>
</dbReference>
<name>A0A255EGQ3_9ACTN</name>
<dbReference type="Gene3D" id="3.40.50.300">
    <property type="entry name" value="P-loop containing nucleotide triphosphate hydrolases"/>
    <property type="match status" value="1"/>
</dbReference>
<dbReference type="PANTHER" id="PTHR30050">
    <property type="entry name" value="CHROMOSOMAL REPLICATION INITIATOR PROTEIN DNAA"/>
    <property type="match status" value="1"/>
</dbReference>
<evidence type="ECO:0000313" key="7">
    <source>
        <dbReference type="Proteomes" id="UP000216533"/>
    </source>
</evidence>
<feature type="compositionally biased region" description="Low complexity" evidence="4">
    <location>
        <begin position="1"/>
        <end position="10"/>
    </location>
</feature>
<feature type="domain" description="AAA+ ATPase" evidence="5">
    <location>
        <begin position="120"/>
        <end position="257"/>
    </location>
</feature>
<feature type="region of interest" description="Disordered" evidence="4">
    <location>
        <begin position="1"/>
        <end position="23"/>
    </location>
</feature>
<evidence type="ECO:0000256" key="2">
    <source>
        <dbReference type="ARBA" id="ARBA00022741"/>
    </source>
</evidence>
<dbReference type="PANTHER" id="PTHR30050:SF4">
    <property type="entry name" value="ATP-BINDING PROTEIN RV3427C IN INSERTION SEQUENCE-RELATED"/>
    <property type="match status" value="1"/>
</dbReference>
<protein>
    <submittedName>
        <fullName evidence="6">ATP-binding protein</fullName>
    </submittedName>
</protein>
<reference evidence="6 7" key="1">
    <citation type="submission" date="2017-07" db="EMBL/GenBank/DDBJ databases">
        <title>Draft whole genome sequences of clinical Proprionibacteriaceae strains.</title>
        <authorList>
            <person name="Bernier A.-M."/>
            <person name="Bernard K."/>
            <person name="Domingo M.-C."/>
        </authorList>
    </citation>
    <scope>NUCLEOTIDE SEQUENCE [LARGE SCALE GENOMIC DNA]</scope>
    <source>
        <strain evidence="6 7">NML 160184</strain>
    </source>
</reference>
<proteinExistence type="inferred from homology"/>
<evidence type="ECO:0000256" key="4">
    <source>
        <dbReference type="SAM" id="MobiDB-lite"/>
    </source>
</evidence>
<keyword evidence="3 6" id="KW-0067">ATP-binding</keyword>
<organism evidence="6 7">
    <name type="scientific">Parenemella sanctibonifatiensis</name>
    <dbReference type="NCBI Taxonomy" id="2016505"/>
    <lineage>
        <taxon>Bacteria</taxon>
        <taxon>Bacillati</taxon>
        <taxon>Actinomycetota</taxon>
        <taxon>Actinomycetes</taxon>
        <taxon>Propionibacteriales</taxon>
        <taxon>Propionibacteriaceae</taxon>
        <taxon>Parenemella</taxon>
    </lineage>
</organism>
<evidence type="ECO:0000259" key="5">
    <source>
        <dbReference type="SMART" id="SM00382"/>
    </source>
</evidence>
<evidence type="ECO:0000313" key="6">
    <source>
        <dbReference type="EMBL" id="OYN90151.1"/>
    </source>
</evidence>
<dbReference type="CDD" id="cd00009">
    <property type="entry name" value="AAA"/>
    <property type="match status" value="1"/>
</dbReference>
<dbReference type="InterPro" id="IPR027417">
    <property type="entry name" value="P-loop_NTPase"/>
</dbReference>
<dbReference type="InterPro" id="IPR002611">
    <property type="entry name" value="IstB_ATP-bd"/>
</dbReference>
<dbReference type="SMART" id="SM00382">
    <property type="entry name" value="AAA"/>
    <property type="match status" value="1"/>
</dbReference>
<dbReference type="SUPFAM" id="SSF52540">
    <property type="entry name" value="P-loop containing nucleoside triphosphate hydrolases"/>
    <property type="match status" value="1"/>
</dbReference>
<comment type="similarity">
    <text evidence="1">Belongs to the IS21/IS1162 putative ATP-binding protein family.</text>
</comment>
<keyword evidence="2" id="KW-0547">Nucleotide-binding</keyword>
<dbReference type="GO" id="GO:0005524">
    <property type="term" value="F:ATP binding"/>
    <property type="evidence" value="ECO:0007669"/>
    <property type="project" value="UniProtKB-KW"/>
</dbReference>
<sequence length="277" mass="30520">MTTTTTTTATPSQASPPAGPIDPIGADLSRILRTLKLSGLKDTLPERLALARQQQLGHAAFLELLLADEVARRETRSAHLRAAKAGLDAAMRIETWQEQPDLSYDRQLWSDLTSLRFTEAHAGVLILGPVGVGKTHLATALGHIAIRRRMTVAFYRADKLFTRLRAARLDHTLEAEVRRLTGIDLLVIDDFALRPLDATQTNDFYELVVERHRRASTIWVSNREPSEWLGMTTDALLAQSAVDRLTSGAHTLVVEGPSYRQRGRVGVDTTTGGNDAQ</sequence>
<accession>A0A255EGQ3</accession>
<dbReference type="NCBIfam" id="NF038214">
    <property type="entry name" value="IS21_help_AAA"/>
    <property type="match status" value="1"/>
</dbReference>
<evidence type="ECO:0000256" key="1">
    <source>
        <dbReference type="ARBA" id="ARBA00008059"/>
    </source>
</evidence>
<dbReference type="GO" id="GO:0006260">
    <property type="term" value="P:DNA replication"/>
    <property type="evidence" value="ECO:0007669"/>
    <property type="project" value="TreeGrafter"/>
</dbReference>